<name>A0AAJ7BR03_CEPCN</name>
<dbReference type="RefSeq" id="XP_015592134.1">
    <property type="nucleotide sequence ID" value="XM_015736648.2"/>
</dbReference>
<dbReference type="PANTHER" id="PTHR12496">
    <property type="entry name" value="CGI-41 METHYLTRANSFERASE"/>
    <property type="match status" value="1"/>
</dbReference>
<dbReference type="RefSeq" id="XP_015592135.1">
    <property type="nucleotide sequence ID" value="XM_015736649.2"/>
</dbReference>
<evidence type="ECO:0000313" key="2">
    <source>
        <dbReference type="Proteomes" id="UP000694920"/>
    </source>
</evidence>
<gene>
    <name evidence="3 4" type="primary">LOC107266307</name>
</gene>
<reference evidence="3 4" key="1">
    <citation type="submission" date="2025-04" db="UniProtKB">
        <authorList>
            <consortium name="RefSeq"/>
        </authorList>
    </citation>
    <scope>IDENTIFICATION</scope>
</reference>
<evidence type="ECO:0000313" key="3">
    <source>
        <dbReference type="RefSeq" id="XP_015592134.1"/>
    </source>
</evidence>
<organism evidence="2 4">
    <name type="scientific">Cephus cinctus</name>
    <name type="common">Wheat stem sawfly</name>
    <dbReference type="NCBI Taxonomy" id="211228"/>
    <lineage>
        <taxon>Eukaryota</taxon>
        <taxon>Metazoa</taxon>
        <taxon>Ecdysozoa</taxon>
        <taxon>Arthropoda</taxon>
        <taxon>Hexapoda</taxon>
        <taxon>Insecta</taxon>
        <taxon>Pterygota</taxon>
        <taxon>Neoptera</taxon>
        <taxon>Endopterygota</taxon>
        <taxon>Hymenoptera</taxon>
        <taxon>Cephoidea</taxon>
        <taxon>Cephidae</taxon>
        <taxon>Cephus</taxon>
    </lineage>
</organism>
<dbReference type="GeneID" id="107266307"/>
<accession>A0AAJ7BR03</accession>
<dbReference type="SUPFAM" id="SSF53335">
    <property type="entry name" value="S-adenosyl-L-methionine-dependent methyltransferases"/>
    <property type="match status" value="1"/>
</dbReference>
<feature type="domain" description="Methyltransferase" evidence="1">
    <location>
        <begin position="120"/>
        <end position="264"/>
    </location>
</feature>
<proteinExistence type="predicted"/>
<sequence>MTTYEEHFSKALNFIQTYKSLVDCHLVDFITQNLWESCLPDSLRLELEIHGPDNKFGTKIDTKGDSKLNEFFKSTKLLSLDGCPFIYELKDLSRFLSSNAYNRQAENQLKQTKLNFMKNKKCHEVDVMAKLVSKLSHSDSDIVIDAGAGKGYLSMHLSENFGIQVLAIDSSSVNHKGAIRRQEIIKKKTQRNISVHYTVEHINDKTNFESLVKMHYPSYDPPGNLILTGLHTCGSLAHSTIKAFLASDSIKKLCIVSCCYHLTKESLTEECNFTKNARMLAQQSVERLSKKDKPLSSSLFYRAILQVLLESMGLRDVKIGRGAPADNFEQYARWVIETCEKREIKIPSVEALREIYEEHANLEWKIEVFQMLRVHLGSVVEAALLLDRIMYLERSKRCSKVGLFRLFDPVLSPRCYAIIAIK</sequence>
<keyword evidence="2" id="KW-1185">Reference proteome</keyword>
<dbReference type="PANTHER" id="PTHR12496:SF9">
    <property type="entry name" value="METHYLTRANSFERASE-LIKE PROTEIN 25-RELATED"/>
    <property type="match status" value="1"/>
</dbReference>
<dbReference type="Pfam" id="PF13679">
    <property type="entry name" value="Methyltransf_32"/>
    <property type="match status" value="1"/>
</dbReference>
<dbReference type="AlphaFoldDB" id="A0AAJ7BR03"/>
<dbReference type="Proteomes" id="UP000694920">
    <property type="component" value="Unplaced"/>
</dbReference>
<dbReference type="CDD" id="cd02440">
    <property type="entry name" value="AdoMet_MTases"/>
    <property type="match status" value="1"/>
</dbReference>
<evidence type="ECO:0000313" key="4">
    <source>
        <dbReference type="RefSeq" id="XP_015592135.1"/>
    </source>
</evidence>
<dbReference type="InterPro" id="IPR052220">
    <property type="entry name" value="METTL25"/>
</dbReference>
<dbReference type="Gene3D" id="3.40.50.150">
    <property type="entry name" value="Vaccinia Virus protein VP39"/>
    <property type="match status" value="1"/>
</dbReference>
<evidence type="ECO:0000259" key="1">
    <source>
        <dbReference type="Pfam" id="PF13679"/>
    </source>
</evidence>
<dbReference type="InterPro" id="IPR025714">
    <property type="entry name" value="Methyltranfer_dom"/>
</dbReference>
<protein>
    <submittedName>
        <fullName evidence="3 4">Methyltransferase-like protein 25</fullName>
    </submittedName>
</protein>
<dbReference type="InterPro" id="IPR029063">
    <property type="entry name" value="SAM-dependent_MTases_sf"/>
</dbReference>
<dbReference type="KEGG" id="ccin:107266307"/>